<comment type="caution">
    <text evidence="1">The sequence shown here is derived from an EMBL/GenBank/DDBJ whole genome shotgun (WGS) entry which is preliminary data.</text>
</comment>
<reference evidence="1 2" key="1">
    <citation type="submission" date="2024-05" db="EMBL/GenBank/DDBJ databases">
        <title>De novo assembly of an allotetraploid wild potato.</title>
        <authorList>
            <person name="Hosaka A.J."/>
        </authorList>
    </citation>
    <scope>NUCLEOTIDE SEQUENCE [LARGE SCALE GENOMIC DNA]</scope>
    <source>
        <tissue evidence="1">Young leaves</tissue>
    </source>
</reference>
<accession>A0ABD2RN94</accession>
<keyword evidence="2" id="KW-1185">Reference proteome</keyword>
<feature type="non-terminal residue" evidence="1">
    <location>
        <position position="1"/>
    </location>
</feature>
<organism evidence="1 2">
    <name type="scientific">Solanum stoloniferum</name>
    <dbReference type="NCBI Taxonomy" id="62892"/>
    <lineage>
        <taxon>Eukaryota</taxon>
        <taxon>Viridiplantae</taxon>
        <taxon>Streptophyta</taxon>
        <taxon>Embryophyta</taxon>
        <taxon>Tracheophyta</taxon>
        <taxon>Spermatophyta</taxon>
        <taxon>Magnoliopsida</taxon>
        <taxon>eudicotyledons</taxon>
        <taxon>Gunneridae</taxon>
        <taxon>Pentapetalae</taxon>
        <taxon>asterids</taxon>
        <taxon>lamiids</taxon>
        <taxon>Solanales</taxon>
        <taxon>Solanaceae</taxon>
        <taxon>Solanoideae</taxon>
        <taxon>Solaneae</taxon>
        <taxon>Solanum</taxon>
    </lineage>
</organism>
<name>A0ABD2RN94_9SOLN</name>
<protein>
    <submittedName>
        <fullName evidence="1">Uncharacterized protein</fullName>
    </submittedName>
</protein>
<dbReference type="AlphaFoldDB" id="A0ABD2RN94"/>
<evidence type="ECO:0000313" key="1">
    <source>
        <dbReference type="EMBL" id="KAL3333180.1"/>
    </source>
</evidence>
<sequence length="104" mass="12017">DSFGFVSLRVLVLHSLLQDYNYDGKLKLIPPTADRQPPPVSTNPIRDSATHIAISETAHLLHHLQIYLGFFLRLQRRLLGTEFSEGQLLRFPFFLCFSHPLFLR</sequence>
<dbReference type="EMBL" id="JBJKTR010000019">
    <property type="protein sequence ID" value="KAL3333180.1"/>
    <property type="molecule type" value="Genomic_DNA"/>
</dbReference>
<evidence type="ECO:0000313" key="2">
    <source>
        <dbReference type="Proteomes" id="UP001627284"/>
    </source>
</evidence>
<gene>
    <name evidence="1" type="ORF">AABB24_033315</name>
</gene>
<dbReference type="Proteomes" id="UP001627284">
    <property type="component" value="Unassembled WGS sequence"/>
</dbReference>
<proteinExistence type="predicted"/>